<dbReference type="OrthoDB" id="6672593at2"/>
<organism evidence="1 2">
    <name type="scientific">Panacagrimonas perspica</name>
    <dbReference type="NCBI Taxonomy" id="381431"/>
    <lineage>
        <taxon>Bacteria</taxon>
        <taxon>Pseudomonadati</taxon>
        <taxon>Pseudomonadota</taxon>
        <taxon>Gammaproteobacteria</taxon>
        <taxon>Nevskiales</taxon>
        <taxon>Nevskiaceae</taxon>
        <taxon>Panacagrimonas</taxon>
    </lineage>
</organism>
<evidence type="ECO:0000313" key="2">
    <source>
        <dbReference type="Proteomes" id="UP000295341"/>
    </source>
</evidence>
<dbReference type="EMBL" id="SOBT01000010">
    <property type="protein sequence ID" value="TDU26572.1"/>
    <property type="molecule type" value="Genomic_DNA"/>
</dbReference>
<name>A0A4R7P012_9GAMM</name>
<dbReference type="Pfam" id="PF20375">
    <property type="entry name" value="DUF6670"/>
    <property type="match status" value="1"/>
</dbReference>
<keyword evidence="2" id="KW-1185">Reference proteome</keyword>
<reference evidence="1 2" key="1">
    <citation type="submission" date="2019-03" db="EMBL/GenBank/DDBJ databases">
        <title>Genomic Encyclopedia of Type Strains, Phase IV (KMG-IV): sequencing the most valuable type-strain genomes for metagenomic binning, comparative biology and taxonomic classification.</title>
        <authorList>
            <person name="Goeker M."/>
        </authorList>
    </citation>
    <scope>NUCLEOTIDE SEQUENCE [LARGE SCALE GENOMIC DNA]</scope>
    <source>
        <strain evidence="1 2">DSM 26377</strain>
    </source>
</reference>
<proteinExistence type="predicted"/>
<evidence type="ECO:0000313" key="1">
    <source>
        <dbReference type="EMBL" id="TDU26572.1"/>
    </source>
</evidence>
<comment type="caution">
    <text evidence="1">The sequence shown here is derived from an EMBL/GenBank/DDBJ whole genome shotgun (WGS) entry which is preliminary data.</text>
</comment>
<dbReference type="InterPro" id="IPR046611">
    <property type="entry name" value="DUF6670"/>
</dbReference>
<protein>
    <submittedName>
        <fullName evidence="1">Uncharacterized protein</fullName>
    </submittedName>
</protein>
<accession>A0A4R7P012</accession>
<gene>
    <name evidence="1" type="ORF">DFR24_3601</name>
</gene>
<dbReference type="RefSeq" id="WP_133882761.1">
    <property type="nucleotide sequence ID" value="NZ_MWIN01000007.1"/>
</dbReference>
<dbReference type="AlphaFoldDB" id="A0A4R7P012"/>
<sequence>MKMRIPRLSSLSRGLWGQMIKRVYPMLDGTPALEGEAFPADYAMVPFANSKRIGWTHYGVMIPDLPAPHRFFSIMSIIGTPGALAFDTDHALKTSPRRNATLVCGTAATHPHHFAGYSIDRDCDFPDEGGLVRFGDEVEIQGDYPDFRVTANIHDLRLEIDLRCTDKVTWFLKTPVYDHLSLLCDYQGTLEWQGTRSEIAGQCTYEYAACPSPYLVRDRPLPRALKVPLDFFTYQIINLEDGVQLLLTQIRIAGNLAVSKVYVRGRDEYNRTYLAAEFDVIRYREPAERTPDGRRMRLPDQFEWHVAGDDGTRVLSLRCTCDTPFTYGLGSGFVGGYRYEGEFRGLEIGGRGYIEYIDRREE</sequence>
<dbReference type="Proteomes" id="UP000295341">
    <property type="component" value="Unassembled WGS sequence"/>
</dbReference>